<evidence type="ECO:0000256" key="1">
    <source>
        <dbReference type="SAM" id="SignalP"/>
    </source>
</evidence>
<keyword evidence="3" id="KW-1185">Reference proteome</keyword>
<feature type="signal peptide" evidence="1">
    <location>
        <begin position="1"/>
        <end position="25"/>
    </location>
</feature>
<dbReference type="KEGG" id="chya:V22_03260"/>
<protein>
    <submittedName>
        <fullName evidence="2">Uncharacterized protein</fullName>
    </submittedName>
</protein>
<keyword evidence="1" id="KW-0732">Signal</keyword>
<dbReference type="EMBL" id="CP036316">
    <property type="protein sequence ID" value="QDT63126.1"/>
    <property type="molecule type" value="Genomic_DNA"/>
</dbReference>
<dbReference type="AlphaFoldDB" id="A0A517T418"/>
<dbReference type="OrthoDB" id="210719at2"/>
<reference evidence="2 3" key="1">
    <citation type="submission" date="2019-02" db="EMBL/GenBank/DDBJ databases">
        <title>Deep-cultivation of Planctomycetes and their phenomic and genomic characterization uncovers novel biology.</title>
        <authorList>
            <person name="Wiegand S."/>
            <person name="Jogler M."/>
            <person name="Boedeker C."/>
            <person name="Pinto D."/>
            <person name="Vollmers J."/>
            <person name="Rivas-Marin E."/>
            <person name="Kohn T."/>
            <person name="Peeters S.H."/>
            <person name="Heuer A."/>
            <person name="Rast P."/>
            <person name="Oberbeckmann S."/>
            <person name="Bunk B."/>
            <person name="Jeske O."/>
            <person name="Meyerdierks A."/>
            <person name="Storesund J.E."/>
            <person name="Kallscheuer N."/>
            <person name="Luecker S."/>
            <person name="Lage O.M."/>
            <person name="Pohl T."/>
            <person name="Merkel B.J."/>
            <person name="Hornburger P."/>
            <person name="Mueller R.-W."/>
            <person name="Bruemmer F."/>
            <person name="Labrenz M."/>
            <person name="Spormann A.M."/>
            <person name="Op den Camp H."/>
            <person name="Overmann J."/>
            <person name="Amann R."/>
            <person name="Jetten M.S.M."/>
            <person name="Mascher T."/>
            <person name="Medema M.H."/>
            <person name="Devos D.P."/>
            <person name="Kaster A.-K."/>
            <person name="Ovreas L."/>
            <person name="Rohde M."/>
            <person name="Galperin M.Y."/>
            <person name="Jogler C."/>
        </authorList>
    </citation>
    <scope>NUCLEOTIDE SEQUENCE [LARGE SCALE GENOMIC DNA]</scope>
    <source>
        <strain evidence="2 3">V22</strain>
    </source>
</reference>
<sequence precursor="true">MPGFIRCASVFLFLGPLLTLPAAQAQQFRVMTTVYQSGEPTPVSRSLTLFHAGKVYDYVDAMDEVILFEPATEQFLILNSRYGLTTKVQQEELRHLLNQARVETERKAATMAGDISPAAKKILASFAFQLAPEFKSEFDEPSNTLKLTGGPLAYTITGTQVERTGLTTAYLEYADWMCQLNYVLHPSPLFPDVRLAVNDALRRRDLFPIRVQLEAEFDQPVMIHAEHSIQHDLGDDGRRLITQWERMLKSPKTKSVVFREYQRLTHDATDAR</sequence>
<evidence type="ECO:0000313" key="2">
    <source>
        <dbReference type="EMBL" id="QDT63126.1"/>
    </source>
</evidence>
<dbReference type="RefSeq" id="WP_145259199.1">
    <property type="nucleotide sequence ID" value="NZ_CP036316.1"/>
</dbReference>
<gene>
    <name evidence="2" type="ORF">V22_03260</name>
</gene>
<dbReference type="Proteomes" id="UP000319976">
    <property type="component" value="Chromosome"/>
</dbReference>
<proteinExistence type="predicted"/>
<accession>A0A517T418</accession>
<organism evidence="2 3">
    <name type="scientific">Calycomorphotria hydatis</name>
    <dbReference type="NCBI Taxonomy" id="2528027"/>
    <lineage>
        <taxon>Bacteria</taxon>
        <taxon>Pseudomonadati</taxon>
        <taxon>Planctomycetota</taxon>
        <taxon>Planctomycetia</taxon>
        <taxon>Planctomycetales</taxon>
        <taxon>Planctomycetaceae</taxon>
        <taxon>Calycomorphotria</taxon>
    </lineage>
</organism>
<feature type="chain" id="PRO_5021768808" evidence="1">
    <location>
        <begin position="26"/>
        <end position="272"/>
    </location>
</feature>
<evidence type="ECO:0000313" key="3">
    <source>
        <dbReference type="Proteomes" id="UP000319976"/>
    </source>
</evidence>
<name>A0A517T418_9PLAN</name>